<dbReference type="InterPro" id="IPR023198">
    <property type="entry name" value="PGP-like_dom2"/>
</dbReference>
<dbReference type="PRINTS" id="PR00413">
    <property type="entry name" value="HADHALOGNASE"/>
</dbReference>
<dbReference type="InterPro" id="IPR051540">
    <property type="entry name" value="S-2-haloacid_dehalogenase"/>
</dbReference>
<dbReference type="EMBL" id="CP141882">
    <property type="protein sequence ID" value="WRT64906.1"/>
    <property type="molecule type" value="Genomic_DNA"/>
</dbReference>
<evidence type="ECO:0000256" key="1">
    <source>
        <dbReference type="ARBA" id="ARBA00022801"/>
    </source>
</evidence>
<proteinExistence type="predicted"/>
<dbReference type="RefSeq" id="XP_062789646.1">
    <property type="nucleotide sequence ID" value="XM_062933595.1"/>
</dbReference>
<dbReference type="Pfam" id="PF00702">
    <property type="entry name" value="Hydrolase"/>
    <property type="match status" value="1"/>
</dbReference>
<dbReference type="SFLD" id="SFLDG01129">
    <property type="entry name" value="C1.5:_HAD__Beta-PGM__Phosphata"/>
    <property type="match status" value="1"/>
</dbReference>
<dbReference type="SUPFAM" id="SSF56784">
    <property type="entry name" value="HAD-like"/>
    <property type="match status" value="1"/>
</dbReference>
<dbReference type="InterPro" id="IPR006439">
    <property type="entry name" value="HAD-SF_hydro_IA"/>
</dbReference>
<dbReference type="InterPro" id="IPR023214">
    <property type="entry name" value="HAD_sf"/>
</dbReference>
<evidence type="ECO:0000313" key="2">
    <source>
        <dbReference type="EMBL" id="WRT64906.1"/>
    </source>
</evidence>
<dbReference type="Proteomes" id="UP001329825">
    <property type="component" value="Chromosome 2"/>
</dbReference>
<keyword evidence="3" id="KW-1185">Reference proteome</keyword>
<organism evidence="2 3">
    <name type="scientific">Kwoniella shivajii</name>
    <dbReference type="NCBI Taxonomy" id="564305"/>
    <lineage>
        <taxon>Eukaryota</taxon>
        <taxon>Fungi</taxon>
        <taxon>Dikarya</taxon>
        <taxon>Basidiomycota</taxon>
        <taxon>Agaricomycotina</taxon>
        <taxon>Tremellomycetes</taxon>
        <taxon>Tremellales</taxon>
        <taxon>Cryptococcaceae</taxon>
        <taxon>Kwoniella</taxon>
    </lineage>
</organism>
<accession>A0ABZ1CTA7</accession>
<dbReference type="InterPro" id="IPR036412">
    <property type="entry name" value="HAD-like_sf"/>
</dbReference>
<dbReference type="GeneID" id="87953976"/>
<dbReference type="Gene3D" id="3.40.50.1000">
    <property type="entry name" value="HAD superfamily/HAD-like"/>
    <property type="match status" value="1"/>
</dbReference>
<gene>
    <name evidence="2" type="ORF">IL334_001845</name>
</gene>
<dbReference type="Gene3D" id="1.10.150.240">
    <property type="entry name" value="Putative phosphatase, domain 2"/>
    <property type="match status" value="1"/>
</dbReference>
<dbReference type="PANTHER" id="PTHR43316">
    <property type="entry name" value="HYDROLASE, HALOACID DELAHOGENASE-RELATED"/>
    <property type="match status" value="1"/>
</dbReference>
<evidence type="ECO:0000313" key="3">
    <source>
        <dbReference type="Proteomes" id="UP001329825"/>
    </source>
</evidence>
<keyword evidence="1" id="KW-0378">Hydrolase</keyword>
<name>A0ABZ1CTA7_9TREE</name>
<dbReference type="SFLD" id="SFLDS00003">
    <property type="entry name" value="Haloacid_Dehalogenase"/>
    <property type="match status" value="1"/>
</dbReference>
<reference evidence="2 3" key="1">
    <citation type="submission" date="2024-01" db="EMBL/GenBank/DDBJ databases">
        <title>Comparative genomics of Cryptococcus and Kwoniella reveals pathogenesis evolution and contrasting modes of karyotype evolution via chromosome fusion or intercentromeric recombination.</title>
        <authorList>
            <person name="Coelho M.A."/>
            <person name="David-Palma M."/>
            <person name="Shea T."/>
            <person name="Bowers K."/>
            <person name="McGinley-Smith S."/>
            <person name="Mohammad A.W."/>
            <person name="Gnirke A."/>
            <person name="Yurkov A.M."/>
            <person name="Nowrousian M."/>
            <person name="Sun S."/>
            <person name="Cuomo C.A."/>
            <person name="Heitman J."/>
        </authorList>
    </citation>
    <scope>NUCLEOTIDE SEQUENCE [LARGE SCALE GENOMIC DNA]</scope>
    <source>
        <strain evidence="2">CBS 11374</strain>
    </source>
</reference>
<dbReference type="PANTHER" id="PTHR43316:SF4">
    <property type="entry name" value="ACID DEHALOGENASE, PUTATIVE (AFU_ORTHOLOGUE AFUA_8G05870)-RELATED"/>
    <property type="match status" value="1"/>
</dbReference>
<sequence>MPSVVFDVVGTCFSYDNGAEAVQARLGDKLAKYGIPSKLLFYAWVTGTERDYSYLSQIKQYKPFFDIMSSTLTRVLFQAGVPAEDLDGFFTDDDLQYIREEYKQLKPRPGLKEMMQTLRDGGFEVWCCSDANVDRVKGYFDKAGVEMPLDHVLSADMVSAGKPEPEVYKFAREKAGSDKPGEVSIFAASHAWDTAAAKSAGFLTAYTTTYEYDECTNIFGKSDFVAPDLISLGKGIVEKWGKK</sequence>
<protein>
    <submittedName>
        <fullName evidence="2">Haloacid dehalogenase, type II</fullName>
    </submittedName>
</protein>